<evidence type="ECO:0000313" key="3">
    <source>
        <dbReference type="Proteomes" id="UP000265120"/>
    </source>
</evidence>
<dbReference type="GO" id="GO:0044666">
    <property type="term" value="C:MLL3/4 complex"/>
    <property type="evidence" value="ECO:0007669"/>
    <property type="project" value="TreeGrafter"/>
</dbReference>
<feature type="region of interest" description="Disordered" evidence="1">
    <location>
        <begin position="1"/>
        <end position="118"/>
    </location>
</feature>
<name>A0A3P8WMH0_CYNSE</name>
<reference evidence="2" key="3">
    <citation type="submission" date="2025-09" db="UniProtKB">
        <authorList>
            <consortium name="Ensembl"/>
        </authorList>
    </citation>
    <scope>IDENTIFICATION</scope>
</reference>
<dbReference type="GO" id="GO:0033148">
    <property type="term" value="P:positive regulation of intracellular estrogen receptor signaling pathway"/>
    <property type="evidence" value="ECO:0007669"/>
    <property type="project" value="TreeGrafter"/>
</dbReference>
<feature type="region of interest" description="Disordered" evidence="1">
    <location>
        <begin position="139"/>
        <end position="181"/>
    </location>
</feature>
<protein>
    <submittedName>
        <fullName evidence="2">PAXIP1 associated glutamate-rich protein 1</fullName>
    </submittedName>
</protein>
<dbReference type="FunCoup" id="A0A3P8WMH0">
    <property type="interactions" value="850"/>
</dbReference>
<feature type="compositionally biased region" description="Polar residues" evidence="1">
    <location>
        <begin position="1"/>
        <end position="11"/>
    </location>
</feature>
<sequence length="297" mass="33634">MQAEATDSSLRQGIEILAVKDTDQPSAAEEKEEKKADKERQDPTVSAATEKEGDSSAIKEEHDADMETEDGESHQDDTQTRPEEAGEEGKQASDVGDEWEIPYSDEEMEDPKSWIPSPPEIKRLYELLAKGEMLELNFVPLPRRPPTPELTQSPERDDDEAMAKEREREERVRKPPTPTEFDFDEEQMQATPKNAFVNRRRTPGVINSHTLQSVVLKIINLSSFLYQFISGFDKMISLLSRIFSPFLCETRSSTRQGAVGHEAPPQNRGTDHEIQPRFVQERQEARGESVPQQPEGA</sequence>
<feature type="compositionally biased region" description="Basic and acidic residues" evidence="1">
    <location>
        <begin position="18"/>
        <end position="42"/>
    </location>
</feature>
<accession>A0A3P8WMH0</accession>
<dbReference type="Pfam" id="PF15364">
    <property type="entry name" value="PAXIP1_C"/>
    <property type="match status" value="1"/>
</dbReference>
<feature type="compositionally biased region" description="Acidic residues" evidence="1">
    <location>
        <begin position="95"/>
        <end position="109"/>
    </location>
</feature>
<feature type="compositionally biased region" description="Basic and acidic residues" evidence="1">
    <location>
        <begin position="269"/>
        <end position="287"/>
    </location>
</feature>
<dbReference type="Ensembl" id="ENSCSET00000028047.1">
    <property type="protein sequence ID" value="ENSCSEP00000027677.1"/>
    <property type="gene ID" value="ENSCSEG00000017686.1"/>
</dbReference>
<dbReference type="GO" id="GO:1902808">
    <property type="term" value="P:positive regulation of cell cycle G1/S phase transition"/>
    <property type="evidence" value="ECO:0007669"/>
    <property type="project" value="TreeGrafter"/>
</dbReference>
<dbReference type="InterPro" id="IPR028213">
    <property type="entry name" value="PA1"/>
</dbReference>
<evidence type="ECO:0000256" key="1">
    <source>
        <dbReference type="SAM" id="MobiDB-lite"/>
    </source>
</evidence>
<dbReference type="STRING" id="244447.ENSCSEP00000027677"/>
<feature type="compositionally biased region" description="Basic and acidic residues" evidence="1">
    <location>
        <begin position="49"/>
        <end position="62"/>
    </location>
</feature>
<keyword evidence="3" id="KW-1185">Reference proteome</keyword>
<feature type="compositionally biased region" description="Basic and acidic residues" evidence="1">
    <location>
        <begin position="71"/>
        <end position="91"/>
    </location>
</feature>
<reference evidence="2" key="2">
    <citation type="submission" date="2025-08" db="UniProtKB">
        <authorList>
            <consortium name="Ensembl"/>
        </authorList>
    </citation>
    <scope>IDENTIFICATION</scope>
</reference>
<dbReference type="PANTHER" id="PTHR28467">
    <property type="entry name" value="PAXIP1-ASSOCIATED GLUTAMATE-RICH PROTEIN 1"/>
    <property type="match status" value="1"/>
</dbReference>
<dbReference type="InParanoid" id="A0A3P8WMH0"/>
<dbReference type="PANTHER" id="PTHR28467:SF1">
    <property type="entry name" value="PAXIP1-ASSOCIATED GLUTAMATE-RICH PROTEIN 1"/>
    <property type="match status" value="1"/>
</dbReference>
<organism evidence="2 3">
    <name type="scientific">Cynoglossus semilaevis</name>
    <name type="common">Tongue sole</name>
    <dbReference type="NCBI Taxonomy" id="244447"/>
    <lineage>
        <taxon>Eukaryota</taxon>
        <taxon>Metazoa</taxon>
        <taxon>Chordata</taxon>
        <taxon>Craniata</taxon>
        <taxon>Vertebrata</taxon>
        <taxon>Euteleostomi</taxon>
        <taxon>Actinopterygii</taxon>
        <taxon>Neopterygii</taxon>
        <taxon>Teleostei</taxon>
        <taxon>Neoteleostei</taxon>
        <taxon>Acanthomorphata</taxon>
        <taxon>Carangaria</taxon>
        <taxon>Pleuronectiformes</taxon>
        <taxon>Pleuronectoidei</taxon>
        <taxon>Cynoglossidae</taxon>
        <taxon>Cynoglossinae</taxon>
        <taxon>Cynoglossus</taxon>
    </lineage>
</organism>
<feature type="region of interest" description="Disordered" evidence="1">
    <location>
        <begin position="253"/>
        <end position="297"/>
    </location>
</feature>
<dbReference type="AlphaFoldDB" id="A0A3P8WMH0"/>
<dbReference type="Proteomes" id="UP000265120">
    <property type="component" value="Chromosome 8"/>
</dbReference>
<dbReference type="GO" id="GO:0030331">
    <property type="term" value="F:nuclear estrogen receptor binding"/>
    <property type="evidence" value="ECO:0007669"/>
    <property type="project" value="TreeGrafter"/>
</dbReference>
<proteinExistence type="predicted"/>
<evidence type="ECO:0000313" key="2">
    <source>
        <dbReference type="Ensembl" id="ENSCSEP00000027677.1"/>
    </source>
</evidence>
<feature type="compositionally biased region" description="Basic and acidic residues" evidence="1">
    <location>
        <begin position="161"/>
        <end position="173"/>
    </location>
</feature>
<dbReference type="GO" id="GO:0007420">
    <property type="term" value="P:brain development"/>
    <property type="evidence" value="ECO:0007669"/>
    <property type="project" value="Ensembl"/>
</dbReference>
<dbReference type="GeneTree" id="ENSGT00390000016049"/>
<reference evidence="2 3" key="1">
    <citation type="journal article" date="2014" name="Nat. Genet.">
        <title>Whole-genome sequence of a flatfish provides insights into ZW sex chromosome evolution and adaptation to a benthic lifestyle.</title>
        <authorList>
            <person name="Chen S."/>
            <person name="Zhang G."/>
            <person name="Shao C."/>
            <person name="Huang Q."/>
            <person name="Liu G."/>
            <person name="Zhang P."/>
            <person name="Song W."/>
            <person name="An N."/>
            <person name="Chalopin D."/>
            <person name="Volff J.N."/>
            <person name="Hong Y."/>
            <person name="Li Q."/>
            <person name="Sha Z."/>
            <person name="Zhou H."/>
            <person name="Xie M."/>
            <person name="Yu Q."/>
            <person name="Liu Y."/>
            <person name="Xiang H."/>
            <person name="Wang N."/>
            <person name="Wu K."/>
            <person name="Yang C."/>
            <person name="Zhou Q."/>
            <person name="Liao X."/>
            <person name="Yang L."/>
            <person name="Hu Q."/>
            <person name="Zhang J."/>
            <person name="Meng L."/>
            <person name="Jin L."/>
            <person name="Tian Y."/>
            <person name="Lian J."/>
            <person name="Yang J."/>
            <person name="Miao G."/>
            <person name="Liu S."/>
            <person name="Liang Z."/>
            <person name="Yan F."/>
            <person name="Li Y."/>
            <person name="Sun B."/>
            <person name="Zhang H."/>
            <person name="Zhang J."/>
            <person name="Zhu Y."/>
            <person name="Du M."/>
            <person name="Zhao Y."/>
            <person name="Schartl M."/>
            <person name="Tang Q."/>
            <person name="Wang J."/>
        </authorList>
    </citation>
    <scope>NUCLEOTIDE SEQUENCE</scope>
</reference>